<dbReference type="GO" id="GO:0006284">
    <property type="term" value="P:base-excision repair"/>
    <property type="evidence" value="ECO:0007669"/>
    <property type="project" value="TreeGrafter"/>
</dbReference>
<dbReference type="GO" id="GO:0005662">
    <property type="term" value="C:DNA replication factor A complex"/>
    <property type="evidence" value="ECO:0007669"/>
    <property type="project" value="TreeGrafter"/>
</dbReference>
<dbReference type="CDD" id="cd04479">
    <property type="entry name" value="RPA3"/>
    <property type="match status" value="1"/>
</dbReference>
<dbReference type="InterPro" id="IPR012340">
    <property type="entry name" value="NA-bd_OB-fold"/>
</dbReference>
<keyword evidence="5" id="KW-1185">Reference proteome</keyword>
<dbReference type="AlphaFoldDB" id="R9P9W8"/>
<dbReference type="OrthoDB" id="188186at2759"/>
<dbReference type="Proteomes" id="UP000014071">
    <property type="component" value="Unassembled WGS sequence"/>
</dbReference>
<evidence type="ECO:0000256" key="3">
    <source>
        <dbReference type="ARBA" id="ARBA00023242"/>
    </source>
</evidence>
<dbReference type="PANTHER" id="PTHR15114">
    <property type="entry name" value="REPLICATION PROTEIN A3"/>
    <property type="match status" value="1"/>
</dbReference>
<evidence type="ECO:0000313" key="5">
    <source>
        <dbReference type="Proteomes" id="UP000014071"/>
    </source>
</evidence>
<dbReference type="eggNOG" id="ENOG502SBIR">
    <property type="taxonomic scope" value="Eukaryota"/>
</dbReference>
<dbReference type="GO" id="GO:0006289">
    <property type="term" value="P:nucleotide-excision repair"/>
    <property type="evidence" value="ECO:0007669"/>
    <property type="project" value="TreeGrafter"/>
</dbReference>
<dbReference type="HOGENOM" id="CLU_141922_1_0_1"/>
<dbReference type="RefSeq" id="XP_012191770.1">
    <property type="nucleotide sequence ID" value="XM_012336380.1"/>
</dbReference>
<dbReference type="PANTHER" id="PTHR15114:SF1">
    <property type="entry name" value="REPLICATION PROTEIN A 14 KDA SUBUNIT"/>
    <property type="match status" value="1"/>
</dbReference>
<dbReference type="Pfam" id="PF08661">
    <property type="entry name" value="Rep_fac-A_3"/>
    <property type="match status" value="1"/>
</dbReference>
<proteinExistence type="inferred from homology"/>
<protein>
    <submittedName>
        <fullName evidence="4">Single-stranded DNA binding protein 12k chain</fullName>
    </submittedName>
</protein>
<dbReference type="SUPFAM" id="SSF50249">
    <property type="entry name" value="Nucleic acid-binding proteins"/>
    <property type="match status" value="1"/>
</dbReference>
<organism evidence="4 5">
    <name type="scientific">Pseudozyma hubeiensis (strain SY62)</name>
    <name type="common">Yeast</name>
    <dbReference type="NCBI Taxonomy" id="1305764"/>
    <lineage>
        <taxon>Eukaryota</taxon>
        <taxon>Fungi</taxon>
        <taxon>Dikarya</taxon>
        <taxon>Basidiomycota</taxon>
        <taxon>Ustilaginomycotina</taxon>
        <taxon>Ustilaginomycetes</taxon>
        <taxon>Ustilaginales</taxon>
        <taxon>Ustilaginaceae</taxon>
        <taxon>Pseudozyma</taxon>
    </lineage>
</organism>
<dbReference type="GO" id="GO:0003697">
    <property type="term" value="F:single-stranded DNA binding"/>
    <property type="evidence" value="ECO:0007669"/>
    <property type="project" value="TreeGrafter"/>
</dbReference>
<dbReference type="EMBL" id="DF238816">
    <property type="protein sequence ID" value="GAC98183.1"/>
    <property type="molecule type" value="Genomic_DNA"/>
</dbReference>
<sequence>MEKPTPLINSSMLSQYSGQTVRIVGKVQKITGNTLLIQTSDQGNVEVALNPDSDITGSTYVEITGKVSEGGSDMDGHLIREFAIVDCGDGVGKFSAAVRRRWQTGKEFADTISHLRYVTDMTLVENVVQISSSFPNLFTDST</sequence>
<dbReference type="GO" id="GO:0000724">
    <property type="term" value="P:double-strand break repair via homologous recombination"/>
    <property type="evidence" value="ECO:0007669"/>
    <property type="project" value="TreeGrafter"/>
</dbReference>
<accession>R9P9W8</accession>
<dbReference type="InterPro" id="IPR013970">
    <property type="entry name" value="Rfa2"/>
</dbReference>
<dbReference type="GeneID" id="24111049"/>
<comment type="subcellular location">
    <subcellularLocation>
        <location evidence="1">Nucleus</location>
    </subcellularLocation>
</comment>
<name>R9P9W8_PSEHS</name>
<comment type="similarity">
    <text evidence="2">Belongs to the replication factor A protein 3 family.</text>
</comment>
<gene>
    <name evidence="4" type="ORF">PHSY_005772</name>
</gene>
<evidence type="ECO:0000256" key="2">
    <source>
        <dbReference type="ARBA" id="ARBA00009761"/>
    </source>
</evidence>
<dbReference type="GO" id="GO:0035861">
    <property type="term" value="C:site of double-strand break"/>
    <property type="evidence" value="ECO:0007669"/>
    <property type="project" value="TreeGrafter"/>
</dbReference>
<dbReference type="GO" id="GO:0003684">
    <property type="term" value="F:damaged DNA binding"/>
    <property type="evidence" value="ECO:0007669"/>
    <property type="project" value="TreeGrafter"/>
</dbReference>
<dbReference type="Gene3D" id="2.40.50.140">
    <property type="entry name" value="Nucleic acid-binding proteins"/>
    <property type="match status" value="1"/>
</dbReference>
<dbReference type="GO" id="GO:0006260">
    <property type="term" value="P:DNA replication"/>
    <property type="evidence" value="ECO:0007669"/>
    <property type="project" value="InterPro"/>
</dbReference>
<keyword evidence="3" id="KW-0539">Nucleus</keyword>
<dbReference type="STRING" id="1305764.R9P9W8"/>
<reference evidence="5" key="1">
    <citation type="journal article" date="2013" name="Genome Announc.">
        <title>Draft genome sequence of the basidiomycetous yeast-like fungus Pseudozyma hubeiensis SY62, which produces an abundant amount of the biosurfactant mannosylerythritol lipids.</title>
        <authorList>
            <person name="Konishi M."/>
            <person name="Hatada Y."/>
            <person name="Horiuchi J."/>
        </authorList>
    </citation>
    <scope>NUCLEOTIDE SEQUENCE [LARGE SCALE GENOMIC DNA]</scope>
    <source>
        <strain evidence="5">SY62</strain>
    </source>
</reference>
<evidence type="ECO:0000313" key="4">
    <source>
        <dbReference type="EMBL" id="GAC98183.1"/>
    </source>
</evidence>
<dbReference type="GO" id="GO:0006298">
    <property type="term" value="P:mismatch repair"/>
    <property type="evidence" value="ECO:0007669"/>
    <property type="project" value="TreeGrafter"/>
</dbReference>
<evidence type="ECO:0000256" key="1">
    <source>
        <dbReference type="ARBA" id="ARBA00004123"/>
    </source>
</evidence>